<dbReference type="Pfam" id="PF12937">
    <property type="entry name" value="F-box-like"/>
    <property type="match status" value="1"/>
</dbReference>
<evidence type="ECO:0000313" key="5">
    <source>
        <dbReference type="Proteomes" id="UP000318571"/>
    </source>
</evidence>
<dbReference type="PROSITE" id="PS50181">
    <property type="entry name" value="FBOX"/>
    <property type="match status" value="1"/>
</dbReference>
<dbReference type="GO" id="GO:0005737">
    <property type="term" value="C:cytoplasm"/>
    <property type="evidence" value="ECO:0007669"/>
    <property type="project" value="TreeGrafter"/>
</dbReference>
<dbReference type="Pfam" id="PF19270">
    <property type="entry name" value="FBO_C"/>
    <property type="match status" value="1"/>
</dbReference>
<evidence type="ECO:0000313" key="4">
    <source>
        <dbReference type="EMBL" id="TRY71927.1"/>
    </source>
</evidence>
<evidence type="ECO:0000256" key="1">
    <source>
        <dbReference type="ARBA" id="ARBA00022786"/>
    </source>
</evidence>
<accession>A0A553P2J8</accession>
<feature type="compositionally biased region" description="Basic and acidic residues" evidence="2">
    <location>
        <begin position="39"/>
        <end position="56"/>
    </location>
</feature>
<dbReference type="PANTHER" id="PTHR12874:SF29">
    <property type="entry name" value="F-BOX ONLY PROTEIN 9"/>
    <property type="match status" value="1"/>
</dbReference>
<feature type="domain" description="F-box" evidence="3">
    <location>
        <begin position="117"/>
        <end position="168"/>
    </location>
</feature>
<dbReference type="STRING" id="6832.A0A553P2J8"/>
<dbReference type="Gene3D" id="1.20.1280.50">
    <property type="match status" value="1"/>
</dbReference>
<dbReference type="GO" id="GO:0031146">
    <property type="term" value="P:SCF-dependent proteasomal ubiquitin-dependent protein catabolic process"/>
    <property type="evidence" value="ECO:0007669"/>
    <property type="project" value="TreeGrafter"/>
</dbReference>
<feature type="region of interest" description="Disordered" evidence="2">
    <location>
        <begin position="1"/>
        <end position="87"/>
    </location>
</feature>
<feature type="compositionally biased region" description="Low complexity" evidence="2">
    <location>
        <begin position="1"/>
        <end position="14"/>
    </location>
</feature>
<gene>
    <name evidence="4" type="ORF">TCAL_01103</name>
</gene>
<dbReference type="SUPFAM" id="SSF81383">
    <property type="entry name" value="F-box domain"/>
    <property type="match status" value="1"/>
</dbReference>
<protein>
    <recommendedName>
        <fullName evidence="3">F-box domain-containing protein</fullName>
    </recommendedName>
</protein>
<dbReference type="GO" id="GO:0019005">
    <property type="term" value="C:SCF ubiquitin ligase complex"/>
    <property type="evidence" value="ECO:0007669"/>
    <property type="project" value="TreeGrafter"/>
</dbReference>
<reference evidence="4 5" key="1">
    <citation type="journal article" date="2018" name="Nat. Ecol. Evol.">
        <title>Genomic signatures of mitonuclear coevolution across populations of Tigriopus californicus.</title>
        <authorList>
            <person name="Barreto F.S."/>
            <person name="Watson E.T."/>
            <person name="Lima T.G."/>
            <person name="Willett C.S."/>
            <person name="Edmands S."/>
            <person name="Li W."/>
            <person name="Burton R.S."/>
        </authorList>
    </citation>
    <scope>NUCLEOTIDE SEQUENCE [LARGE SCALE GENOMIC DNA]</scope>
    <source>
        <strain evidence="4 5">San Diego</strain>
    </source>
</reference>
<dbReference type="InterPro" id="IPR036047">
    <property type="entry name" value="F-box-like_dom_sf"/>
</dbReference>
<proteinExistence type="predicted"/>
<dbReference type="Proteomes" id="UP000318571">
    <property type="component" value="Chromosome 7"/>
</dbReference>
<dbReference type="EMBL" id="VCGU01000008">
    <property type="protein sequence ID" value="TRY71927.1"/>
    <property type="molecule type" value="Genomic_DNA"/>
</dbReference>
<keyword evidence="5" id="KW-1185">Reference proteome</keyword>
<keyword evidence="1" id="KW-0833">Ubl conjugation pathway</keyword>
<dbReference type="PANTHER" id="PTHR12874">
    <property type="entry name" value="F-BOX ONLY PROTEIN 48-RELATED"/>
    <property type="match status" value="1"/>
</dbReference>
<dbReference type="InterPro" id="IPR045464">
    <property type="entry name" value="Hrt3/FBXO9_C"/>
</dbReference>
<sequence>MSTTTQAAQAADPEANPEADPESESVALPWHHVLESPSPEDHPELALAQFREEWQREVQTGSTRPPAPPPQPTQAPTEAKPPVASDPMAEENRIFQQAREFFLAGVRLERHGDLHDATHISDLPPELVINILKWVVTSQLDLRSLERFSASCRWFYLLARSEELWRLVCFRTWGPLVERPVALSWREHFLTQPRVRVSGCYIARSSYTRQGERGFQDNTSKNTRTWHLVRYCRFLRFFPGGRAAMVTSADPPQNVVKTLALTACPPQGTLIGQYKVVKNRVYGIIKPIKIEPVISQLRRNRRRGSVMPTDLTPDQEFHFVSNP</sequence>
<dbReference type="InterPro" id="IPR001810">
    <property type="entry name" value="F-box_dom"/>
</dbReference>
<comment type="caution">
    <text evidence="4">The sequence shown here is derived from an EMBL/GenBank/DDBJ whole genome shotgun (WGS) entry which is preliminary data.</text>
</comment>
<evidence type="ECO:0000256" key="2">
    <source>
        <dbReference type="SAM" id="MobiDB-lite"/>
    </source>
</evidence>
<organism evidence="4 5">
    <name type="scientific">Tigriopus californicus</name>
    <name type="common">Marine copepod</name>
    <dbReference type="NCBI Taxonomy" id="6832"/>
    <lineage>
        <taxon>Eukaryota</taxon>
        <taxon>Metazoa</taxon>
        <taxon>Ecdysozoa</taxon>
        <taxon>Arthropoda</taxon>
        <taxon>Crustacea</taxon>
        <taxon>Multicrustacea</taxon>
        <taxon>Hexanauplia</taxon>
        <taxon>Copepoda</taxon>
        <taxon>Harpacticoida</taxon>
        <taxon>Harpacticidae</taxon>
        <taxon>Tigriopus</taxon>
    </lineage>
</organism>
<evidence type="ECO:0000259" key="3">
    <source>
        <dbReference type="PROSITE" id="PS50181"/>
    </source>
</evidence>
<name>A0A553P2J8_TIGCA</name>
<dbReference type="AlphaFoldDB" id="A0A553P2J8"/>
<dbReference type="CDD" id="cd22089">
    <property type="entry name" value="F-box_FBXO9"/>
    <property type="match status" value="1"/>
</dbReference>